<dbReference type="EMBL" id="BAAALF010000150">
    <property type="protein sequence ID" value="GAA1262242.1"/>
    <property type="molecule type" value="Genomic_DNA"/>
</dbReference>
<dbReference type="PANTHER" id="PTHR11712:SF322">
    <property type="entry name" value="POLYKETIDE BETA-KETOACYL SYNTHASE 2-RELATED"/>
    <property type="match status" value="1"/>
</dbReference>
<dbReference type="Gene3D" id="3.40.47.10">
    <property type="match status" value="2"/>
</dbReference>
<dbReference type="CDD" id="cd00832">
    <property type="entry name" value="CLF"/>
    <property type="match status" value="1"/>
</dbReference>
<dbReference type="PANTHER" id="PTHR11712">
    <property type="entry name" value="POLYKETIDE SYNTHASE-RELATED"/>
    <property type="match status" value="1"/>
</dbReference>
<reference evidence="6 7" key="1">
    <citation type="journal article" date="2019" name="Int. J. Syst. Evol. Microbiol.">
        <title>The Global Catalogue of Microorganisms (GCM) 10K type strain sequencing project: providing services to taxonomists for standard genome sequencing and annotation.</title>
        <authorList>
            <consortium name="The Broad Institute Genomics Platform"/>
            <consortium name="The Broad Institute Genome Sequencing Center for Infectious Disease"/>
            <person name="Wu L."/>
            <person name="Ma J."/>
        </authorList>
    </citation>
    <scope>NUCLEOTIDE SEQUENCE [LARGE SCALE GENOMIC DNA]</scope>
    <source>
        <strain evidence="6 7">JCM 13004</strain>
    </source>
</reference>
<dbReference type="Proteomes" id="UP001500037">
    <property type="component" value="Unassembled WGS sequence"/>
</dbReference>
<evidence type="ECO:0000256" key="4">
    <source>
        <dbReference type="RuleBase" id="RU003694"/>
    </source>
</evidence>
<dbReference type="InterPro" id="IPR016039">
    <property type="entry name" value="Thiolase-like"/>
</dbReference>
<dbReference type="Pfam" id="PF00109">
    <property type="entry name" value="ketoacyl-synt"/>
    <property type="match status" value="1"/>
</dbReference>
<comment type="caution">
    <text evidence="6">The sequence shown here is derived from an EMBL/GenBank/DDBJ whole genome shotgun (WGS) entry which is preliminary data.</text>
</comment>
<evidence type="ECO:0000313" key="7">
    <source>
        <dbReference type="Proteomes" id="UP001500037"/>
    </source>
</evidence>
<dbReference type="PROSITE" id="PS52004">
    <property type="entry name" value="KS3_2"/>
    <property type="match status" value="1"/>
</dbReference>
<evidence type="ECO:0000256" key="1">
    <source>
        <dbReference type="ARBA" id="ARBA00008467"/>
    </source>
</evidence>
<keyword evidence="2 4" id="KW-0808">Transferase</keyword>
<evidence type="ECO:0000313" key="6">
    <source>
        <dbReference type="EMBL" id="GAA1262242.1"/>
    </source>
</evidence>
<gene>
    <name evidence="6" type="ORF">GCM10009665_59860</name>
</gene>
<evidence type="ECO:0000256" key="3">
    <source>
        <dbReference type="ARBA" id="ARBA00023315"/>
    </source>
</evidence>
<proteinExistence type="inferred from homology"/>
<evidence type="ECO:0000259" key="5">
    <source>
        <dbReference type="PROSITE" id="PS52004"/>
    </source>
</evidence>
<dbReference type="SUPFAM" id="SSF53901">
    <property type="entry name" value="Thiolase-like"/>
    <property type="match status" value="2"/>
</dbReference>
<dbReference type="InterPro" id="IPR020841">
    <property type="entry name" value="PKS_Beta-ketoAc_synthase_dom"/>
</dbReference>
<accession>A0ABN1WU83</accession>
<sequence>MPTDDTAPVITGIGITAPTGIGVEAHWAAVLAGKSGIDLITRFDPTPYPVRYAGEVSGFSAEERVPSRLIQQTDHWTHLALAASEAALADAQVDPATLPEYEMAVVTSSSSGGTEFGQHEMEALYQHEPEWVGAYQSIAWFYAATTGQVSIRHKMRGPCGVLCGEQAGGLDAIGQARRLTRRGARLVVTGGTDASLCPYGLTAQLSTGLLSTVADPARAYLPFDRAASGYLPGEGGAILVLESAASAAERGAREPYGRVLGYAAGFDPAPGSGRPPALARTARQAIADAGLTPDDIDVVFADGAGLPAQDRAEAEVISGLFGPRGVPVTVPKVLTGRLYGGGAPLDVATALLSLRDGVIPHTVGTDELAAGCELDLVTEQPRTAALRHALVLARGHGGFNSALVLGR</sequence>
<keyword evidence="3" id="KW-0012">Acyltransferase</keyword>
<feature type="domain" description="Ketosynthase family 3 (KS3)" evidence="5">
    <location>
        <begin position="5"/>
        <end position="407"/>
    </location>
</feature>
<keyword evidence="7" id="KW-1185">Reference proteome</keyword>
<name>A0ABN1WU83_9ACTN</name>
<dbReference type="InterPro" id="IPR014031">
    <property type="entry name" value="Ketoacyl_synth_C"/>
</dbReference>
<protein>
    <submittedName>
        <fullName evidence="6">Ketosynthase chain-length factor</fullName>
    </submittedName>
</protein>
<dbReference type="InterPro" id="IPR014030">
    <property type="entry name" value="Ketoacyl_synth_N"/>
</dbReference>
<comment type="similarity">
    <text evidence="1 4">Belongs to the thiolase-like superfamily. Beta-ketoacyl-ACP synthases family.</text>
</comment>
<dbReference type="RefSeq" id="WP_344445191.1">
    <property type="nucleotide sequence ID" value="NZ_BAAALF010000150.1"/>
</dbReference>
<dbReference type="Pfam" id="PF02801">
    <property type="entry name" value="Ketoacyl-synt_C"/>
    <property type="match status" value="1"/>
</dbReference>
<evidence type="ECO:0000256" key="2">
    <source>
        <dbReference type="ARBA" id="ARBA00022679"/>
    </source>
</evidence>
<organism evidence="6 7">
    <name type="scientific">Kitasatospora nipponensis</name>
    <dbReference type="NCBI Taxonomy" id="258049"/>
    <lineage>
        <taxon>Bacteria</taxon>
        <taxon>Bacillati</taxon>
        <taxon>Actinomycetota</taxon>
        <taxon>Actinomycetes</taxon>
        <taxon>Kitasatosporales</taxon>
        <taxon>Streptomycetaceae</taxon>
        <taxon>Kitasatospora</taxon>
    </lineage>
</organism>
<dbReference type="InterPro" id="IPR000794">
    <property type="entry name" value="Beta-ketoacyl_synthase"/>
</dbReference>